<organism evidence="3 4">
    <name type="scientific">Vigna mungo</name>
    <name type="common">Black gram</name>
    <name type="synonym">Phaseolus mungo</name>
    <dbReference type="NCBI Taxonomy" id="3915"/>
    <lineage>
        <taxon>Eukaryota</taxon>
        <taxon>Viridiplantae</taxon>
        <taxon>Streptophyta</taxon>
        <taxon>Embryophyta</taxon>
        <taxon>Tracheophyta</taxon>
        <taxon>Spermatophyta</taxon>
        <taxon>Magnoliopsida</taxon>
        <taxon>eudicotyledons</taxon>
        <taxon>Gunneridae</taxon>
        <taxon>Pentapetalae</taxon>
        <taxon>rosids</taxon>
        <taxon>fabids</taxon>
        <taxon>Fabales</taxon>
        <taxon>Fabaceae</taxon>
        <taxon>Papilionoideae</taxon>
        <taxon>50 kb inversion clade</taxon>
        <taxon>NPAAA clade</taxon>
        <taxon>indigoferoid/millettioid clade</taxon>
        <taxon>Phaseoleae</taxon>
        <taxon>Vigna</taxon>
    </lineage>
</organism>
<dbReference type="Gene3D" id="1.25.40.10">
    <property type="entry name" value="Tetratricopeptide repeat domain"/>
    <property type="match status" value="1"/>
</dbReference>
<evidence type="ECO:0000313" key="3">
    <source>
        <dbReference type="EMBL" id="WVZ13986.1"/>
    </source>
</evidence>
<dbReference type="Pfam" id="PF01535">
    <property type="entry name" value="PPR"/>
    <property type="match status" value="2"/>
</dbReference>
<accession>A0AAQ3NS73</accession>
<dbReference type="AlphaFoldDB" id="A0AAQ3NS73"/>
<dbReference type="InterPro" id="IPR011990">
    <property type="entry name" value="TPR-like_helical_dom_sf"/>
</dbReference>
<proteinExistence type="predicted"/>
<sequence>MLSKGQGKTMGSYFTLINALVNDDRLDEAEELWTKLLMRYMESLPRRFFDKMISIYHKRGMHEKMFEIFADIEELAMRPSVSIVSMVGEAFIELGMLDKYHKLHAKYPPPEWEYRYSRGRRIKVKVQAPSKQVNTYTERLENFEQDSDLNKNYESSEETSGIIDDLQVTHDNDVIIYTEPEQISDITERIDDEQLRQEADVTSNELEQISENSNHSMETILDV</sequence>
<dbReference type="InterPro" id="IPR002885">
    <property type="entry name" value="PPR_rpt"/>
</dbReference>
<dbReference type="PANTHER" id="PTHR46782:SF1">
    <property type="entry name" value="OS01G0757700 PROTEIN"/>
    <property type="match status" value="1"/>
</dbReference>
<evidence type="ECO:0000256" key="2">
    <source>
        <dbReference type="SAM" id="MobiDB-lite"/>
    </source>
</evidence>
<dbReference type="EMBL" id="CP144697">
    <property type="protein sequence ID" value="WVZ13986.1"/>
    <property type="molecule type" value="Genomic_DNA"/>
</dbReference>
<dbReference type="InterPro" id="IPR044646">
    <property type="entry name" value="EMB1417-like"/>
</dbReference>
<reference evidence="3 4" key="1">
    <citation type="journal article" date="2023" name="Life. Sci Alliance">
        <title>Evolutionary insights into 3D genome organization and epigenetic landscape of Vigna mungo.</title>
        <authorList>
            <person name="Junaid A."/>
            <person name="Singh B."/>
            <person name="Bhatia S."/>
        </authorList>
    </citation>
    <scope>NUCLEOTIDE SEQUENCE [LARGE SCALE GENOMIC DNA]</scope>
    <source>
        <strain evidence="3">Urdbean</strain>
    </source>
</reference>
<dbReference type="Proteomes" id="UP001374535">
    <property type="component" value="Chromosome 4"/>
</dbReference>
<feature type="region of interest" description="Disordered" evidence="2">
    <location>
        <begin position="203"/>
        <end position="223"/>
    </location>
</feature>
<evidence type="ECO:0000256" key="1">
    <source>
        <dbReference type="ARBA" id="ARBA00022737"/>
    </source>
</evidence>
<feature type="compositionally biased region" description="Polar residues" evidence="2">
    <location>
        <begin position="203"/>
        <end position="217"/>
    </location>
</feature>
<evidence type="ECO:0008006" key="5">
    <source>
        <dbReference type="Google" id="ProtNLM"/>
    </source>
</evidence>
<evidence type="ECO:0000313" key="4">
    <source>
        <dbReference type="Proteomes" id="UP001374535"/>
    </source>
</evidence>
<keyword evidence="4" id="KW-1185">Reference proteome</keyword>
<keyword evidence="1" id="KW-0677">Repeat</keyword>
<protein>
    <recommendedName>
        <fullName evidence="5">Pentatricopeptide repeat-containing protein</fullName>
    </recommendedName>
</protein>
<name>A0AAQ3NS73_VIGMU</name>
<gene>
    <name evidence="3" type="ORF">V8G54_011552</name>
</gene>
<dbReference type="PANTHER" id="PTHR46782">
    <property type="entry name" value="OS01G0757700 PROTEIN"/>
    <property type="match status" value="1"/>
</dbReference>